<keyword evidence="2" id="KW-1185">Reference proteome</keyword>
<comment type="caution">
    <text evidence="1">The sequence shown here is derived from an EMBL/GenBank/DDBJ whole genome shotgun (WGS) entry which is preliminary data.</text>
</comment>
<sequence length="82" mass="9105">MNRALTALVCAGLAIVRFPVPGLRWHRGLKARATMEAFFRHHIPAKRPTGGDGLFAALCGTLRDEFSELTDVMEHKSPVHRP</sequence>
<protein>
    <submittedName>
        <fullName evidence="1">Uncharacterized protein</fullName>
    </submittedName>
</protein>
<gene>
    <name evidence="1" type="ORF">AT728_22190</name>
</gene>
<proteinExistence type="predicted"/>
<name>A0A0W7X8Y1_9ACTN</name>
<evidence type="ECO:0000313" key="2">
    <source>
        <dbReference type="Proteomes" id="UP000054804"/>
    </source>
</evidence>
<dbReference type="STRING" id="1765722.AT728_22190"/>
<dbReference type="Proteomes" id="UP000054804">
    <property type="component" value="Unassembled WGS sequence"/>
</dbReference>
<dbReference type="AlphaFoldDB" id="A0A0W7X8Y1"/>
<evidence type="ECO:0000313" key="1">
    <source>
        <dbReference type="EMBL" id="KUF19249.1"/>
    </source>
</evidence>
<accession>A0A0W7X8Y1</accession>
<reference evidence="1 2" key="1">
    <citation type="submission" date="2015-12" db="EMBL/GenBank/DDBJ databases">
        <title>Draft genome sequence of Streptomyces silvensis ATCC 53525, a producer of novel hormone antagonists.</title>
        <authorList>
            <person name="Johnston C.W."/>
            <person name="Li Y."/>
            <person name="Magarvey N.A."/>
        </authorList>
    </citation>
    <scope>NUCLEOTIDE SEQUENCE [LARGE SCALE GENOMIC DNA]</scope>
    <source>
        <strain evidence="1 2">ATCC 53525</strain>
    </source>
</reference>
<organism evidence="1 2">
    <name type="scientific">Streptomyces silvensis</name>
    <dbReference type="NCBI Taxonomy" id="1765722"/>
    <lineage>
        <taxon>Bacteria</taxon>
        <taxon>Bacillati</taxon>
        <taxon>Actinomycetota</taxon>
        <taxon>Actinomycetes</taxon>
        <taxon>Kitasatosporales</taxon>
        <taxon>Streptomycetaceae</taxon>
        <taxon>Streptomyces</taxon>
    </lineage>
</organism>
<dbReference type="RefSeq" id="WP_058846738.1">
    <property type="nucleotide sequence ID" value="NZ_LOCL01000028.1"/>
</dbReference>
<dbReference type="EMBL" id="LOCL01000028">
    <property type="protein sequence ID" value="KUF19249.1"/>
    <property type="molecule type" value="Genomic_DNA"/>
</dbReference>